<organism evidence="3 4">
    <name type="scientific">Echria macrotheca</name>
    <dbReference type="NCBI Taxonomy" id="438768"/>
    <lineage>
        <taxon>Eukaryota</taxon>
        <taxon>Fungi</taxon>
        <taxon>Dikarya</taxon>
        <taxon>Ascomycota</taxon>
        <taxon>Pezizomycotina</taxon>
        <taxon>Sordariomycetes</taxon>
        <taxon>Sordariomycetidae</taxon>
        <taxon>Sordariales</taxon>
        <taxon>Schizotheciaceae</taxon>
        <taxon>Echria</taxon>
    </lineage>
</organism>
<feature type="domain" description="Nephrocystin 3-like N-terminal" evidence="2">
    <location>
        <begin position="9"/>
        <end position="170"/>
    </location>
</feature>
<name>A0AAJ0BLP2_9PEZI</name>
<comment type="caution">
    <text evidence="3">The sequence shown here is derived from an EMBL/GenBank/DDBJ whole genome shotgun (WGS) entry which is preliminary data.</text>
</comment>
<evidence type="ECO:0000313" key="4">
    <source>
        <dbReference type="Proteomes" id="UP001239445"/>
    </source>
</evidence>
<evidence type="ECO:0000313" key="3">
    <source>
        <dbReference type="EMBL" id="KAK1760247.1"/>
    </source>
</evidence>
<dbReference type="Pfam" id="PF24883">
    <property type="entry name" value="NPHP3_N"/>
    <property type="match status" value="1"/>
</dbReference>
<gene>
    <name evidence="3" type="ORF">QBC47DRAFT_2646</name>
</gene>
<accession>A0AAJ0BLP2</accession>
<protein>
    <recommendedName>
        <fullName evidence="2">Nephrocystin 3-like N-terminal domain-containing protein</fullName>
    </recommendedName>
</protein>
<keyword evidence="4" id="KW-1185">Reference proteome</keyword>
<dbReference type="PANTHER" id="PTHR10039">
    <property type="entry name" value="AMELOGENIN"/>
    <property type="match status" value="1"/>
</dbReference>
<proteinExistence type="predicted"/>
<dbReference type="EMBL" id="MU839827">
    <property type="protein sequence ID" value="KAK1760247.1"/>
    <property type="molecule type" value="Genomic_DNA"/>
</dbReference>
<dbReference type="InterPro" id="IPR056884">
    <property type="entry name" value="NPHP3-like_N"/>
</dbReference>
<dbReference type="AlphaFoldDB" id="A0AAJ0BLP2"/>
<dbReference type="Proteomes" id="UP001239445">
    <property type="component" value="Unassembled WGS sequence"/>
</dbReference>
<dbReference type="PANTHER" id="PTHR10039:SF5">
    <property type="entry name" value="NACHT DOMAIN-CONTAINING PROTEIN"/>
    <property type="match status" value="1"/>
</dbReference>
<evidence type="ECO:0000256" key="1">
    <source>
        <dbReference type="ARBA" id="ARBA00022737"/>
    </source>
</evidence>
<keyword evidence="1" id="KW-0677">Repeat</keyword>
<evidence type="ECO:0000259" key="2">
    <source>
        <dbReference type="Pfam" id="PF24883"/>
    </source>
</evidence>
<sequence length="237" mass="26972">MREIHTSATGLPQHGKSTLLKFIAEHERLEPLLREWADTQDIISAHFFFWGPGTADQKSLRGLVRGLLFAVIQQEPDLVGMLFPRLWTPQSTNKKKAKVTESLTDPEIYRAFENVVNNEAILAKYRVFFLVDVLDEFEETRDISHYSLAMKLKAWAWNSNGNVKICVSSRELTVSKRPLILANVSLCKPLLGMIVCFDKAVDAGRTSPTSTPPAALSWSRPWPARRAKFYPIDLMEW</sequence>
<reference evidence="3" key="1">
    <citation type="submission" date="2023-06" db="EMBL/GenBank/DDBJ databases">
        <title>Genome-scale phylogeny and comparative genomics of the fungal order Sordariales.</title>
        <authorList>
            <consortium name="Lawrence Berkeley National Laboratory"/>
            <person name="Hensen N."/>
            <person name="Bonometti L."/>
            <person name="Westerberg I."/>
            <person name="Brannstrom I.O."/>
            <person name="Guillou S."/>
            <person name="Cros-Aarteil S."/>
            <person name="Calhoun S."/>
            <person name="Haridas S."/>
            <person name="Kuo A."/>
            <person name="Mondo S."/>
            <person name="Pangilinan J."/>
            <person name="Riley R."/>
            <person name="Labutti K."/>
            <person name="Andreopoulos B."/>
            <person name="Lipzen A."/>
            <person name="Chen C."/>
            <person name="Yanf M."/>
            <person name="Daum C."/>
            <person name="Ng V."/>
            <person name="Clum A."/>
            <person name="Steindorff A."/>
            <person name="Ohm R."/>
            <person name="Martin F."/>
            <person name="Silar P."/>
            <person name="Natvig D."/>
            <person name="Lalanne C."/>
            <person name="Gautier V."/>
            <person name="Ament-Velasquez S.L."/>
            <person name="Kruys A."/>
            <person name="Hutchinson M.I."/>
            <person name="Powell A.J."/>
            <person name="Barry K."/>
            <person name="Miller A.N."/>
            <person name="Grigoriev I.V."/>
            <person name="Debuchy R."/>
            <person name="Gladieux P."/>
            <person name="Thoren M.H."/>
            <person name="Johannesson H."/>
        </authorList>
    </citation>
    <scope>NUCLEOTIDE SEQUENCE</scope>
    <source>
        <strain evidence="3">PSN4</strain>
    </source>
</reference>